<organism evidence="1 2">
    <name type="scientific">Octopus sinensis</name>
    <name type="common">East Asian common octopus</name>
    <dbReference type="NCBI Taxonomy" id="2607531"/>
    <lineage>
        <taxon>Eukaryota</taxon>
        <taxon>Metazoa</taxon>
        <taxon>Spiralia</taxon>
        <taxon>Lophotrochozoa</taxon>
        <taxon>Mollusca</taxon>
        <taxon>Cephalopoda</taxon>
        <taxon>Coleoidea</taxon>
        <taxon>Octopodiformes</taxon>
        <taxon>Octopoda</taxon>
        <taxon>Incirrata</taxon>
        <taxon>Octopodidae</taxon>
        <taxon>Octopus</taxon>
    </lineage>
</organism>
<accession>A0A6P7SSM6</accession>
<dbReference type="AlphaFoldDB" id="A0A6P7SSM6"/>
<dbReference type="PANTHER" id="PTHR21301:SF10">
    <property type="entry name" value="REVERSE TRANSCRIPTASE DOMAIN-CONTAINING PROTEIN"/>
    <property type="match status" value="1"/>
</dbReference>
<evidence type="ECO:0000313" key="1">
    <source>
        <dbReference type="Proteomes" id="UP000515154"/>
    </source>
</evidence>
<protein>
    <submittedName>
        <fullName evidence="2">Uncharacterized protein LOC115216224</fullName>
    </submittedName>
</protein>
<evidence type="ECO:0000313" key="2">
    <source>
        <dbReference type="RefSeq" id="XP_029641282.1"/>
    </source>
</evidence>
<gene>
    <name evidence="2" type="primary">LOC115216224</name>
</gene>
<dbReference type="PANTHER" id="PTHR21301">
    <property type="entry name" value="REVERSE TRANSCRIPTASE"/>
    <property type="match status" value="1"/>
</dbReference>
<keyword evidence="1" id="KW-1185">Reference proteome</keyword>
<dbReference type="Proteomes" id="UP000515154">
    <property type="component" value="Linkage group LG10"/>
</dbReference>
<dbReference type="KEGG" id="osn:115216224"/>
<dbReference type="RefSeq" id="XP_029641282.1">
    <property type="nucleotide sequence ID" value="XM_029785422.1"/>
</dbReference>
<sequence length="173" mass="20659">MDKDHYRYMFREQLNGQHFHKKLNQNEDKKAMSEKHGLVLKYRNNLTGNEVNYLTNFEVKTSNFYGLPKIHKSKERQNKRKQFNQRPEITRNHCRTSILIHIVLKPLCNITPRFVRDDMDFLNYIPKSVHQETILVSFDVTSLYTNILHDPGIEAINFCTRIISWKDSQTLSF</sequence>
<proteinExistence type="predicted"/>
<name>A0A6P7SSM6_9MOLL</name>
<reference evidence="2" key="1">
    <citation type="submission" date="2025-08" db="UniProtKB">
        <authorList>
            <consortium name="RefSeq"/>
        </authorList>
    </citation>
    <scope>IDENTIFICATION</scope>
</reference>